<feature type="domain" description="Protein kinase" evidence="2">
    <location>
        <begin position="163"/>
        <end position="518"/>
    </location>
</feature>
<evidence type="ECO:0000259" key="2">
    <source>
        <dbReference type="PROSITE" id="PS50011"/>
    </source>
</evidence>
<sequence length="542" mass="60969">MDLSTGFAVIAFADQCTKYGTKLVKRCQAYRHAREETLDLLITIEHNWQKTHAQIQVLREVSESLPESYQNYFSTQALILSRLEGKLKTATLTLDELLRSQRKSDDHSKLALVDRIKASTKMGARSKTRYAFHQSSLQSIVDDLEKWQARFDPSWMLILRMKGRPVEKVLAGSSGRATSHSIIATAKEVREAIQPKIEDAPQESSWLDATKFDVSSPVASLPPLSMVQLKATGDRVLVDKVHCLPMADPARLTKDLCKLAHILTKVDPDSFGMLQCLGIIKGEEAVEIEPGESKQIPAFSFAFKVPSDWESPRSLRSILLEASPYPLNQRLALARSLAQSVLFLHSISFVHKNIRPDIVAVFRNSESNLGTPFLVGFERFRPEDGQTYMVGTGDFARNLYHHPSRQGILPEETYKMQHDIYSLGVLLLEIGLWTSLITSKNKRAQQPSRPQLLSPSEEPHATRRALRNKETLERLAADELPILMGQKYSYVVLACLTCLDEEEDLGFGVMGNDSLPFLDQDGLVIGSRFIEYVLDKFQEISV</sequence>
<evidence type="ECO:0000256" key="1">
    <source>
        <dbReference type="SAM" id="MobiDB-lite"/>
    </source>
</evidence>
<evidence type="ECO:0000313" key="4">
    <source>
        <dbReference type="Proteomes" id="UP000777438"/>
    </source>
</evidence>
<dbReference type="PANTHER" id="PTHR37542:SF1">
    <property type="entry name" value="PRION-INHIBITION AND PROPAGATION HELO DOMAIN-CONTAINING PROTEIN"/>
    <property type="match status" value="1"/>
</dbReference>
<dbReference type="PROSITE" id="PS50011">
    <property type="entry name" value="PROTEIN_KINASE_DOM"/>
    <property type="match status" value="1"/>
</dbReference>
<dbReference type="InterPro" id="IPR000719">
    <property type="entry name" value="Prot_kinase_dom"/>
</dbReference>
<feature type="region of interest" description="Disordered" evidence="1">
    <location>
        <begin position="444"/>
        <end position="464"/>
    </location>
</feature>
<dbReference type="Gene3D" id="1.10.510.10">
    <property type="entry name" value="Transferase(Phosphotransferase) domain 1"/>
    <property type="match status" value="1"/>
</dbReference>
<dbReference type="Proteomes" id="UP000777438">
    <property type="component" value="Unassembled WGS sequence"/>
</dbReference>
<dbReference type="GO" id="GO:0005524">
    <property type="term" value="F:ATP binding"/>
    <property type="evidence" value="ECO:0007669"/>
    <property type="project" value="InterPro"/>
</dbReference>
<dbReference type="GO" id="GO:0004672">
    <property type="term" value="F:protein kinase activity"/>
    <property type="evidence" value="ECO:0007669"/>
    <property type="project" value="InterPro"/>
</dbReference>
<protein>
    <recommendedName>
        <fullName evidence="2">Protein kinase domain-containing protein</fullName>
    </recommendedName>
</protein>
<gene>
    <name evidence="3" type="ORF">B0T10DRAFT_550777</name>
</gene>
<dbReference type="OrthoDB" id="1911848at2759"/>
<dbReference type="AlphaFoldDB" id="A0A9P8VZL2"/>
<keyword evidence="4" id="KW-1185">Reference proteome</keyword>
<dbReference type="InterPro" id="IPR011009">
    <property type="entry name" value="Kinase-like_dom_sf"/>
</dbReference>
<dbReference type="PANTHER" id="PTHR37542">
    <property type="entry name" value="HELO DOMAIN-CONTAINING PROTEIN-RELATED"/>
    <property type="match status" value="1"/>
</dbReference>
<evidence type="ECO:0000313" key="3">
    <source>
        <dbReference type="EMBL" id="KAH6884895.1"/>
    </source>
</evidence>
<dbReference type="SUPFAM" id="SSF56112">
    <property type="entry name" value="Protein kinase-like (PK-like)"/>
    <property type="match status" value="1"/>
</dbReference>
<comment type="caution">
    <text evidence="3">The sequence shown here is derived from an EMBL/GenBank/DDBJ whole genome shotgun (WGS) entry which is preliminary data.</text>
</comment>
<proteinExistence type="predicted"/>
<dbReference type="EMBL" id="JAGPYM010000019">
    <property type="protein sequence ID" value="KAH6884895.1"/>
    <property type="molecule type" value="Genomic_DNA"/>
</dbReference>
<accession>A0A9P8VZL2</accession>
<name>A0A9P8VZL2_9HYPO</name>
<reference evidence="3 4" key="1">
    <citation type="journal article" date="2021" name="Nat. Commun.">
        <title>Genetic determinants of endophytism in the Arabidopsis root mycobiome.</title>
        <authorList>
            <person name="Mesny F."/>
            <person name="Miyauchi S."/>
            <person name="Thiergart T."/>
            <person name="Pickel B."/>
            <person name="Atanasova L."/>
            <person name="Karlsson M."/>
            <person name="Huettel B."/>
            <person name="Barry K.W."/>
            <person name="Haridas S."/>
            <person name="Chen C."/>
            <person name="Bauer D."/>
            <person name="Andreopoulos W."/>
            <person name="Pangilinan J."/>
            <person name="LaButti K."/>
            <person name="Riley R."/>
            <person name="Lipzen A."/>
            <person name="Clum A."/>
            <person name="Drula E."/>
            <person name="Henrissat B."/>
            <person name="Kohler A."/>
            <person name="Grigoriev I.V."/>
            <person name="Martin F.M."/>
            <person name="Hacquard S."/>
        </authorList>
    </citation>
    <scope>NUCLEOTIDE SEQUENCE [LARGE SCALE GENOMIC DNA]</scope>
    <source>
        <strain evidence="3 4">MPI-CAGE-CH-0241</strain>
    </source>
</reference>
<organism evidence="3 4">
    <name type="scientific">Thelonectria olida</name>
    <dbReference type="NCBI Taxonomy" id="1576542"/>
    <lineage>
        <taxon>Eukaryota</taxon>
        <taxon>Fungi</taxon>
        <taxon>Dikarya</taxon>
        <taxon>Ascomycota</taxon>
        <taxon>Pezizomycotina</taxon>
        <taxon>Sordariomycetes</taxon>
        <taxon>Hypocreomycetidae</taxon>
        <taxon>Hypocreales</taxon>
        <taxon>Nectriaceae</taxon>
        <taxon>Thelonectria</taxon>
    </lineage>
</organism>
<feature type="compositionally biased region" description="Polar residues" evidence="1">
    <location>
        <begin position="444"/>
        <end position="454"/>
    </location>
</feature>